<protein>
    <submittedName>
        <fullName evidence="2 3">Uncharacterized protein</fullName>
    </submittedName>
</protein>
<evidence type="ECO:0000313" key="2">
    <source>
        <dbReference type="EMBL" id="EJT68369.1"/>
    </source>
</evidence>
<dbReference type="AlphaFoldDB" id="J3PKJ7"/>
<dbReference type="EnsemblFungi" id="EJT68369">
    <property type="protein sequence ID" value="EJT68369"/>
    <property type="gene ID" value="GGTG_14053"/>
</dbReference>
<gene>
    <name evidence="3" type="primary">20354511</name>
    <name evidence="2" type="ORF">GGTG_14053</name>
</gene>
<accession>J3PKJ7</accession>
<reference evidence="4" key="1">
    <citation type="submission" date="2010-07" db="EMBL/GenBank/DDBJ databases">
        <title>The genome sequence of Gaeumannomyces graminis var. tritici strain R3-111a-1.</title>
        <authorList>
            <consortium name="The Broad Institute Genome Sequencing Platform"/>
            <person name="Ma L.-J."/>
            <person name="Dead R."/>
            <person name="Young S."/>
            <person name="Zeng Q."/>
            <person name="Koehrsen M."/>
            <person name="Alvarado L."/>
            <person name="Berlin A."/>
            <person name="Chapman S.B."/>
            <person name="Chen Z."/>
            <person name="Freedman E."/>
            <person name="Gellesch M."/>
            <person name="Goldberg J."/>
            <person name="Griggs A."/>
            <person name="Gujja S."/>
            <person name="Heilman E.R."/>
            <person name="Heiman D."/>
            <person name="Hepburn T."/>
            <person name="Howarth C."/>
            <person name="Jen D."/>
            <person name="Larson L."/>
            <person name="Mehta T."/>
            <person name="Neiman D."/>
            <person name="Pearson M."/>
            <person name="Roberts A."/>
            <person name="Saif S."/>
            <person name="Shea T."/>
            <person name="Shenoy N."/>
            <person name="Sisk P."/>
            <person name="Stolte C."/>
            <person name="Sykes S."/>
            <person name="Walk T."/>
            <person name="White J."/>
            <person name="Yandava C."/>
            <person name="Haas B."/>
            <person name="Nusbaum C."/>
            <person name="Birren B."/>
        </authorList>
    </citation>
    <scope>NUCLEOTIDE SEQUENCE [LARGE SCALE GENOMIC DNA]</scope>
    <source>
        <strain evidence="4">R3-111a-1</strain>
    </source>
</reference>
<dbReference type="OrthoDB" id="10584648at2759"/>
<evidence type="ECO:0000313" key="4">
    <source>
        <dbReference type="Proteomes" id="UP000006039"/>
    </source>
</evidence>
<name>J3PKJ7_GAET3</name>
<feature type="compositionally biased region" description="Low complexity" evidence="1">
    <location>
        <begin position="11"/>
        <end position="20"/>
    </location>
</feature>
<dbReference type="eggNOG" id="ENOG502RNGG">
    <property type="taxonomic scope" value="Eukaryota"/>
</dbReference>
<dbReference type="GeneID" id="20354511"/>
<organism evidence="2">
    <name type="scientific">Gaeumannomyces tritici (strain R3-111a-1)</name>
    <name type="common">Wheat and barley take-all root rot fungus</name>
    <name type="synonym">Gaeumannomyces graminis var. tritici</name>
    <dbReference type="NCBI Taxonomy" id="644352"/>
    <lineage>
        <taxon>Eukaryota</taxon>
        <taxon>Fungi</taxon>
        <taxon>Dikarya</taxon>
        <taxon>Ascomycota</taxon>
        <taxon>Pezizomycotina</taxon>
        <taxon>Sordariomycetes</taxon>
        <taxon>Sordariomycetidae</taxon>
        <taxon>Magnaporthales</taxon>
        <taxon>Magnaporthaceae</taxon>
        <taxon>Gaeumannomyces</taxon>
    </lineage>
</organism>
<keyword evidence="4" id="KW-1185">Reference proteome</keyword>
<reference evidence="2" key="3">
    <citation type="submission" date="2010-09" db="EMBL/GenBank/DDBJ databases">
        <title>Annotation of Gaeumannomyces graminis var. tritici R3-111a-1.</title>
        <authorList>
            <consortium name="The Broad Institute Genome Sequencing Platform"/>
            <person name="Ma L.-J."/>
            <person name="Dead R."/>
            <person name="Young S.K."/>
            <person name="Zeng Q."/>
            <person name="Gargeya S."/>
            <person name="Fitzgerald M."/>
            <person name="Haas B."/>
            <person name="Abouelleil A."/>
            <person name="Alvarado L."/>
            <person name="Arachchi H.M."/>
            <person name="Berlin A."/>
            <person name="Brown A."/>
            <person name="Chapman S.B."/>
            <person name="Chen Z."/>
            <person name="Dunbar C."/>
            <person name="Freedman E."/>
            <person name="Gearin G."/>
            <person name="Gellesch M."/>
            <person name="Goldberg J."/>
            <person name="Griggs A."/>
            <person name="Gujja S."/>
            <person name="Heiman D."/>
            <person name="Howarth C."/>
            <person name="Larson L."/>
            <person name="Lui A."/>
            <person name="MacDonald P.J.P."/>
            <person name="Mehta T."/>
            <person name="Montmayeur A."/>
            <person name="Murphy C."/>
            <person name="Neiman D."/>
            <person name="Pearson M."/>
            <person name="Priest M."/>
            <person name="Roberts A."/>
            <person name="Saif S."/>
            <person name="Shea T."/>
            <person name="Shenoy N."/>
            <person name="Sisk P."/>
            <person name="Stolte C."/>
            <person name="Sykes S."/>
            <person name="Yandava C."/>
            <person name="Wortman J."/>
            <person name="Nusbaum C."/>
            <person name="Birren B."/>
        </authorList>
    </citation>
    <scope>NUCLEOTIDE SEQUENCE</scope>
    <source>
        <strain evidence="2">R3-111a-1</strain>
    </source>
</reference>
<evidence type="ECO:0000313" key="3">
    <source>
        <dbReference type="EnsemblFungi" id="EJT68369"/>
    </source>
</evidence>
<dbReference type="VEuPathDB" id="FungiDB:GGTG_14053"/>
<reference evidence="2" key="2">
    <citation type="submission" date="2010-07" db="EMBL/GenBank/DDBJ databases">
        <authorList>
            <consortium name="The Broad Institute Genome Sequencing Platform"/>
            <consortium name="Broad Institute Genome Sequencing Center for Infectious Disease"/>
            <person name="Ma L.-J."/>
            <person name="Dead R."/>
            <person name="Young S."/>
            <person name="Zeng Q."/>
            <person name="Koehrsen M."/>
            <person name="Alvarado L."/>
            <person name="Berlin A."/>
            <person name="Chapman S.B."/>
            <person name="Chen Z."/>
            <person name="Freedman E."/>
            <person name="Gellesch M."/>
            <person name="Goldberg J."/>
            <person name="Griggs A."/>
            <person name="Gujja S."/>
            <person name="Heilman E.R."/>
            <person name="Heiman D."/>
            <person name="Hepburn T."/>
            <person name="Howarth C."/>
            <person name="Jen D."/>
            <person name="Larson L."/>
            <person name="Mehta T."/>
            <person name="Neiman D."/>
            <person name="Pearson M."/>
            <person name="Roberts A."/>
            <person name="Saif S."/>
            <person name="Shea T."/>
            <person name="Shenoy N."/>
            <person name="Sisk P."/>
            <person name="Stolte C."/>
            <person name="Sykes S."/>
            <person name="Walk T."/>
            <person name="White J."/>
            <person name="Yandava C."/>
            <person name="Haas B."/>
            <person name="Nusbaum C."/>
            <person name="Birren B."/>
        </authorList>
    </citation>
    <scope>NUCLEOTIDE SEQUENCE</scope>
    <source>
        <strain evidence="2">R3-111a-1</strain>
    </source>
</reference>
<reference evidence="3" key="4">
    <citation type="journal article" date="2015" name="G3 (Bethesda)">
        <title>Genome sequences of three phytopathogenic species of the Magnaporthaceae family of fungi.</title>
        <authorList>
            <person name="Okagaki L.H."/>
            <person name="Nunes C.C."/>
            <person name="Sailsbery J."/>
            <person name="Clay B."/>
            <person name="Brown D."/>
            <person name="John T."/>
            <person name="Oh Y."/>
            <person name="Young N."/>
            <person name="Fitzgerald M."/>
            <person name="Haas B.J."/>
            <person name="Zeng Q."/>
            <person name="Young S."/>
            <person name="Adiconis X."/>
            <person name="Fan L."/>
            <person name="Levin J.Z."/>
            <person name="Mitchell T.K."/>
            <person name="Okubara P.A."/>
            <person name="Farman M.L."/>
            <person name="Kohn L.M."/>
            <person name="Birren B."/>
            <person name="Ma L.-J."/>
            <person name="Dean R.A."/>
        </authorList>
    </citation>
    <scope>NUCLEOTIDE SEQUENCE</scope>
    <source>
        <strain evidence="3">R3-111a-1</strain>
    </source>
</reference>
<evidence type="ECO:0000256" key="1">
    <source>
        <dbReference type="SAM" id="MobiDB-lite"/>
    </source>
</evidence>
<dbReference type="HOGENOM" id="CLU_1288971_0_0_1"/>
<feature type="compositionally biased region" description="Basic and acidic residues" evidence="1">
    <location>
        <begin position="1"/>
        <end position="10"/>
    </location>
</feature>
<feature type="region of interest" description="Disordered" evidence="1">
    <location>
        <begin position="1"/>
        <end position="30"/>
    </location>
</feature>
<dbReference type="Proteomes" id="UP000006039">
    <property type="component" value="Unassembled WGS sequence"/>
</dbReference>
<proteinExistence type="predicted"/>
<reference evidence="3" key="5">
    <citation type="submission" date="2018-04" db="UniProtKB">
        <authorList>
            <consortium name="EnsemblFungi"/>
        </authorList>
    </citation>
    <scope>IDENTIFICATION</scope>
    <source>
        <strain evidence="3">R3-111a-1</strain>
    </source>
</reference>
<dbReference type="EMBL" id="GL385510">
    <property type="protein sequence ID" value="EJT68369.1"/>
    <property type="molecule type" value="Genomic_DNA"/>
</dbReference>
<sequence>MSEAGNDRADSSLSGSDSAGSPPPADVDRTVFSPADVDKMIAGSHKMIAGCEEFTTELGRLANQHRDYVTQQGLQAMIQPILDRMDTMETNLKAEQNRMEARLKADLTTQLDAFKTEHTKATAMAIAASITNAYTRSNNGRITNRDQPLNPIVSLTTGEPIMETTKSMNELANLCSNRNRIRLNNHLQAMGLSVDGSTGEKRLRIAQAMGAVGL</sequence>
<dbReference type="RefSeq" id="XP_009230244.1">
    <property type="nucleotide sequence ID" value="XM_009231980.1"/>
</dbReference>